<dbReference type="Proteomes" id="UP000585272">
    <property type="component" value="Unassembled WGS sequence"/>
</dbReference>
<keyword evidence="4 9" id="KW-0812">Transmembrane</keyword>
<keyword evidence="3" id="KW-1003">Cell membrane</keyword>
<comment type="similarity">
    <text evidence="8">Belongs to the FliO/MopB family.</text>
</comment>
<dbReference type="GO" id="GO:0005886">
    <property type="term" value="C:plasma membrane"/>
    <property type="evidence" value="ECO:0007669"/>
    <property type="project" value="UniProtKB-SubCell"/>
</dbReference>
<evidence type="ECO:0000256" key="2">
    <source>
        <dbReference type="ARBA" id="ARBA00004236"/>
    </source>
</evidence>
<name>A0A840I7Z0_9ACTN</name>
<feature type="transmembrane region" description="Helical" evidence="9">
    <location>
        <begin position="57"/>
        <end position="78"/>
    </location>
</feature>
<evidence type="ECO:0000256" key="3">
    <source>
        <dbReference type="ARBA" id="ARBA00022475"/>
    </source>
</evidence>
<evidence type="ECO:0000256" key="1">
    <source>
        <dbReference type="ARBA" id="ARBA00004117"/>
    </source>
</evidence>
<keyword evidence="12" id="KW-1185">Reference proteome</keyword>
<dbReference type="GO" id="GO:0044781">
    <property type="term" value="P:bacterial-type flagellum organization"/>
    <property type="evidence" value="ECO:0007669"/>
    <property type="project" value="InterPro"/>
</dbReference>
<dbReference type="PANTHER" id="PTHR38766">
    <property type="entry name" value="FLAGELLAR PROTEIN FLIO"/>
    <property type="match status" value="1"/>
</dbReference>
<accession>A0A840I7Z0</accession>
<dbReference type="AlphaFoldDB" id="A0A840I7Z0"/>
<reference evidence="11 12" key="1">
    <citation type="submission" date="2020-08" db="EMBL/GenBank/DDBJ databases">
        <title>Genomic Encyclopedia of Archaeal and Bacterial Type Strains, Phase II (KMG-II): from individual species to whole genera.</title>
        <authorList>
            <person name="Goeker M."/>
        </authorList>
    </citation>
    <scope>NUCLEOTIDE SEQUENCE [LARGE SCALE GENOMIC DNA]</scope>
    <source>
        <strain evidence="11 12">DSM 23288</strain>
    </source>
</reference>
<evidence type="ECO:0000256" key="6">
    <source>
        <dbReference type="ARBA" id="ARBA00023136"/>
    </source>
</evidence>
<keyword evidence="7" id="KW-0975">Bacterial flagellum</keyword>
<gene>
    <name evidence="11" type="ORF">BDZ31_000559</name>
</gene>
<dbReference type="RefSeq" id="WP_183338762.1">
    <property type="nucleotide sequence ID" value="NZ_JACHNU010000001.1"/>
</dbReference>
<keyword evidence="6 9" id="KW-0472">Membrane</keyword>
<comment type="caution">
    <text evidence="11">The sequence shown here is derived from an EMBL/GenBank/DDBJ whole genome shotgun (WGS) entry which is preliminary data.</text>
</comment>
<dbReference type="InterPro" id="IPR022781">
    <property type="entry name" value="Flagellar_biosynth_FliO"/>
</dbReference>
<evidence type="ECO:0000256" key="9">
    <source>
        <dbReference type="SAM" id="Phobius"/>
    </source>
</evidence>
<dbReference type="GO" id="GO:0009425">
    <property type="term" value="C:bacterial-type flagellum basal body"/>
    <property type="evidence" value="ECO:0007669"/>
    <property type="project" value="UniProtKB-SubCell"/>
</dbReference>
<evidence type="ECO:0000313" key="11">
    <source>
        <dbReference type="EMBL" id="MBB4660986.1"/>
    </source>
</evidence>
<dbReference type="EMBL" id="JACHNU010000001">
    <property type="protein sequence ID" value="MBB4660986.1"/>
    <property type="molecule type" value="Genomic_DNA"/>
</dbReference>
<protein>
    <submittedName>
        <fullName evidence="11">Flagellar protein FliO/FliZ</fullName>
    </submittedName>
</protein>
<sequence>MIQASLLPRAAALAAALMIVLLAPALALAASDPEDTPVDLGTSTQPGADVGGSGGSLVRTIVGLAVVIGVIYGIAWVLRQVKQSRAERASGGLAAVASVPLGGGRSLQLVRAGNELVLVGVADHAVTPVRAYTEQEARDAGLIDEWGELVEPAEPVLAAAAAGGGAATARAPRDLVGAMRRWTVRR</sequence>
<dbReference type="Pfam" id="PF04347">
    <property type="entry name" value="FliO"/>
    <property type="match status" value="1"/>
</dbReference>
<keyword evidence="10" id="KW-0732">Signal</keyword>
<feature type="chain" id="PRO_5032271349" evidence="10">
    <location>
        <begin position="30"/>
        <end position="186"/>
    </location>
</feature>
<dbReference type="InterPro" id="IPR052205">
    <property type="entry name" value="FliO/MopB"/>
</dbReference>
<feature type="signal peptide" evidence="10">
    <location>
        <begin position="1"/>
        <end position="29"/>
    </location>
</feature>
<evidence type="ECO:0000256" key="8">
    <source>
        <dbReference type="ARBA" id="ARBA00037937"/>
    </source>
</evidence>
<evidence type="ECO:0000256" key="10">
    <source>
        <dbReference type="SAM" id="SignalP"/>
    </source>
</evidence>
<evidence type="ECO:0000256" key="5">
    <source>
        <dbReference type="ARBA" id="ARBA00022989"/>
    </source>
</evidence>
<keyword evidence="5 9" id="KW-1133">Transmembrane helix</keyword>
<comment type="subcellular location">
    <subcellularLocation>
        <location evidence="1">Bacterial flagellum basal body</location>
    </subcellularLocation>
    <subcellularLocation>
        <location evidence="2">Cell membrane</location>
    </subcellularLocation>
</comment>
<keyword evidence="11" id="KW-0282">Flagellum</keyword>
<evidence type="ECO:0000313" key="12">
    <source>
        <dbReference type="Proteomes" id="UP000585272"/>
    </source>
</evidence>
<keyword evidence="11" id="KW-0969">Cilium</keyword>
<evidence type="ECO:0000256" key="7">
    <source>
        <dbReference type="ARBA" id="ARBA00023143"/>
    </source>
</evidence>
<proteinExistence type="inferred from homology"/>
<keyword evidence="11" id="KW-0966">Cell projection</keyword>
<dbReference type="PANTHER" id="PTHR38766:SF1">
    <property type="entry name" value="FLAGELLAR PROTEIN FLIO"/>
    <property type="match status" value="1"/>
</dbReference>
<organism evidence="11 12">
    <name type="scientific">Conexibacter arvalis</name>
    <dbReference type="NCBI Taxonomy" id="912552"/>
    <lineage>
        <taxon>Bacteria</taxon>
        <taxon>Bacillati</taxon>
        <taxon>Actinomycetota</taxon>
        <taxon>Thermoleophilia</taxon>
        <taxon>Solirubrobacterales</taxon>
        <taxon>Conexibacteraceae</taxon>
        <taxon>Conexibacter</taxon>
    </lineage>
</organism>
<evidence type="ECO:0000256" key="4">
    <source>
        <dbReference type="ARBA" id="ARBA00022692"/>
    </source>
</evidence>